<evidence type="ECO:0000313" key="2">
    <source>
        <dbReference type="Proteomes" id="UP000005309"/>
    </source>
</evidence>
<proteinExistence type="predicted"/>
<evidence type="ECO:0008006" key="3">
    <source>
        <dbReference type="Google" id="ProtNLM"/>
    </source>
</evidence>
<dbReference type="AlphaFoldDB" id="C4V1B4"/>
<dbReference type="EMBL" id="ACLA01000004">
    <property type="protein sequence ID" value="EEQ49450.1"/>
    <property type="molecule type" value="Genomic_DNA"/>
</dbReference>
<evidence type="ECO:0000313" key="1">
    <source>
        <dbReference type="EMBL" id="EEQ49450.1"/>
    </source>
</evidence>
<reference evidence="1 2" key="1">
    <citation type="submission" date="2009-04" db="EMBL/GenBank/DDBJ databases">
        <authorList>
            <person name="Qin X."/>
            <person name="Bachman B."/>
            <person name="Battles P."/>
            <person name="Bell A."/>
            <person name="Bess C."/>
            <person name="Bickham C."/>
            <person name="Chaboub L."/>
            <person name="Chen D."/>
            <person name="Coyle M."/>
            <person name="Deiros D.R."/>
            <person name="Dinh H."/>
            <person name="Forbes L."/>
            <person name="Fowler G."/>
            <person name="Francisco L."/>
            <person name="Fu Q."/>
            <person name="Gubbala S."/>
            <person name="Hale W."/>
            <person name="Han Y."/>
            <person name="Hemphill L."/>
            <person name="Highlander S.K."/>
            <person name="Hirani K."/>
            <person name="Hogues M."/>
            <person name="Jackson L."/>
            <person name="Jakkamsetti A."/>
            <person name="Javaid M."/>
            <person name="Jiang H."/>
            <person name="Korchina V."/>
            <person name="Kovar C."/>
            <person name="Lara F."/>
            <person name="Lee S."/>
            <person name="Mata R."/>
            <person name="Mathew T."/>
            <person name="Moen C."/>
            <person name="Morales K."/>
            <person name="Munidasa M."/>
            <person name="Nazareth L."/>
            <person name="Ngo R."/>
            <person name="Nguyen L."/>
            <person name="Okwuonu G."/>
            <person name="Ongeri F."/>
            <person name="Patil S."/>
            <person name="Petrosino J."/>
            <person name="Pham C."/>
            <person name="Pham P."/>
            <person name="Pu L.-L."/>
            <person name="Puazo M."/>
            <person name="Raj R."/>
            <person name="Reid J."/>
            <person name="Rouhana J."/>
            <person name="Saada N."/>
            <person name="Shang Y."/>
            <person name="Simmons D."/>
            <person name="Thornton R."/>
            <person name="Warren J."/>
            <person name="Weissenberger G."/>
            <person name="Zhang J."/>
            <person name="Zhang L."/>
            <person name="Zhou C."/>
            <person name="Zhu D."/>
            <person name="Muzny D."/>
            <person name="Worley K."/>
            <person name="Gibbs R."/>
        </authorList>
    </citation>
    <scope>NUCLEOTIDE SEQUENCE [LARGE SCALE GENOMIC DNA]</scope>
    <source>
        <strain evidence="1 2">ATCC 43531</strain>
    </source>
</reference>
<accession>C4V1B4</accession>
<keyword evidence="2" id="KW-1185">Reference proteome</keyword>
<sequence>MTHCSLTIVYRFEVFYTVDTEGAVVAVLRVIYGGRDIDQAFHT</sequence>
<dbReference type="STRING" id="638302.HMPREF0908_0308"/>
<comment type="caution">
    <text evidence="1">The sequence shown here is derived from an EMBL/GenBank/DDBJ whole genome shotgun (WGS) entry which is preliminary data.</text>
</comment>
<name>C4V1B4_9FIRM</name>
<dbReference type="HOGENOM" id="CLU_3239491_0_0_9"/>
<dbReference type="Proteomes" id="UP000005309">
    <property type="component" value="Unassembled WGS sequence"/>
</dbReference>
<organism evidence="1 2">
    <name type="scientific">Selenomonas flueggei ATCC 43531</name>
    <dbReference type="NCBI Taxonomy" id="638302"/>
    <lineage>
        <taxon>Bacteria</taxon>
        <taxon>Bacillati</taxon>
        <taxon>Bacillota</taxon>
        <taxon>Negativicutes</taxon>
        <taxon>Selenomonadales</taxon>
        <taxon>Selenomonadaceae</taxon>
        <taxon>Selenomonas</taxon>
    </lineage>
</organism>
<protein>
    <recommendedName>
        <fullName evidence="3">Toxin-antitoxin system, toxin component, RelE family</fullName>
    </recommendedName>
</protein>
<gene>
    <name evidence="1" type="ORF">HMPREF0908_0308</name>
</gene>